<gene>
    <name evidence="3" type="ORF">J2S03_003104</name>
</gene>
<feature type="compositionally biased region" description="Basic and acidic residues" evidence="1">
    <location>
        <begin position="76"/>
        <end position="104"/>
    </location>
</feature>
<feature type="domain" description="Inner membrane protein YgaP-like transmembrane" evidence="2">
    <location>
        <begin position="1"/>
        <end position="58"/>
    </location>
</feature>
<dbReference type="EMBL" id="JAUSTP010000035">
    <property type="protein sequence ID" value="MDQ0191235.1"/>
    <property type="molecule type" value="Genomic_DNA"/>
</dbReference>
<feature type="region of interest" description="Disordered" evidence="1">
    <location>
        <begin position="62"/>
        <end position="132"/>
    </location>
</feature>
<protein>
    <recommendedName>
        <fullName evidence="2">Inner membrane protein YgaP-like transmembrane domain-containing protein</fullName>
    </recommendedName>
</protein>
<sequence>MQPNIGRIERYVRMTTGLLALAGSAQIRRAPVARALMMSFGAMKVAEAVTGWCPIAQLTESVLAPKGSDAQPRANDAQEKEDPKDTHAKCDAKELGTHTHDGRVHRPTQKTVEREAFEQQASEQQAPEQPVQ</sequence>
<name>A0ABT9XLS5_9BACL</name>
<evidence type="ECO:0000313" key="3">
    <source>
        <dbReference type="EMBL" id="MDQ0191235.1"/>
    </source>
</evidence>
<proteinExistence type="predicted"/>
<reference evidence="3 4" key="1">
    <citation type="submission" date="2023-07" db="EMBL/GenBank/DDBJ databases">
        <title>Genomic Encyclopedia of Type Strains, Phase IV (KMG-IV): sequencing the most valuable type-strain genomes for metagenomic binning, comparative biology and taxonomic classification.</title>
        <authorList>
            <person name="Goeker M."/>
        </authorList>
    </citation>
    <scope>NUCLEOTIDE SEQUENCE [LARGE SCALE GENOMIC DNA]</scope>
    <source>
        <strain evidence="3 4">DSM 4006</strain>
    </source>
</reference>
<comment type="caution">
    <text evidence="3">The sequence shown here is derived from an EMBL/GenBank/DDBJ whole genome shotgun (WGS) entry which is preliminary data.</text>
</comment>
<dbReference type="Gene3D" id="6.10.140.1340">
    <property type="match status" value="1"/>
</dbReference>
<feature type="compositionally biased region" description="Low complexity" evidence="1">
    <location>
        <begin position="118"/>
        <end position="132"/>
    </location>
</feature>
<dbReference type="Proteomes" id="UP001232973">
    <property type="component" value="Unassembled WGS sequence"/>
</dbReference>
<dbReference type="InterPro" id="IPR021309">
    <property type="entry name" value="YgaP-like_TM"/>
</dbReference>
<accession>A0ABT9XLS5</accession>
<dbReference type="Pfam" id="PF11127">
    <property type="entry name" value="YgaP-like_TM"/>
    <property type="match status" value="1"/>
</dbReference>
<evidence type="ECO:0000256" key="1">
    <source>
        <dbReference type="SAM" id="MobiDB-lite"/>
    </source>
</evidence>
<organism evidence="3 4">
    <name type="scientific">Alicyclobacillus cycloheptanicus</name>
    <dbReference type="NCBI Taxonomy" id="1457"/>
    <lineage>
        <taxon>Bacteria</taxon>
        <taxon>Bacillati</taxon>
        <taxon>Bacillota</taxon>
        <taxon>Bacilli</taxon>
        <taxon>Bacillales</taxon>
        <taxon>Alicyclobacillaceae</taxon>
        <taxon>Alicyclobacillus</taxon>
    </lineage>
</organism>
<keyword evidence="4" id="KW-1185">Reference proteome</keyword>
<dbReference type="RefSeq" id="WP_307016685.1">
    <property type="nucleotide sequence ID" value="NZ_JAUANV010000034.1"/>
</dbReference>
<evidence type="ECO:0000259" key="2">
    <source>
        <dbReference type="Pfam" id="PF11127"/>
    </source>
</evidence>
<evidence type="ECO:0000313" key="4">
    <source>
        <dbReference type="Proteomes" id="UP001232973"/>
    </source>
</evidence>